<gene>
    <name evidence="9" type="ORF">DFR50_13641</name>
</gene>
<dbReference type="SUPFAM" id="SSF56176">
    <property type="entry name" value="FAD-binding/transporter-associated domain-like"/>
    <property type="match status" value="1"/>
</dbReference>
<dbReference type="InterPro" id="IPR016171">
    <property type="entry name" value="Vanillyl_alc_oxidase_C-sub2"/>
</dbReference>
<evidence type="ECO:0000313" key="10">
    <source>
        <dbReference type="Proteomes" id="UP000253529"/>
    </source>
</evidence>
<dbReference type="Pfam" id="PF01565">
    <property type="entry name" value="FAD_binding_4"/>
    <property type="match status" value="1"/>
</dbReference>
<dbReference type="GO" id="GO:0071949">
    <property type="term" value="F:FAD binding"/>
    <property type="evidence" value="ECO:0007669"/>
    <property type="project" value="InterPro"/>
</dbReference>
<name>A0A366ERU5_9HYPH</name>
<feature type="domain" description="FAD-binding PCMH-type" evidence="8">
    <location>
        <begin position="53"/>
        <end position="230"/>
    </location>
</feature>
<organism evidence="9 10">
    <name type="scientific">Roseiarcus fermentans</name>
    <dbReference type="NCBI Taxonomy" id="1473586"/>
    <lineage>
        <taxon>Bacteria</taxon>
        <taxon>Pseudomonadati</taxon>
        <taxon>Pseudomonadota</taxon>
        <taxon>Alphaproteobacteria</taxon>
        <taxon>Hyphomicrobiales</taxon>
        <taxon>Roseiarcaceae</taxon>
        <taxon>Roseiarcus</taxon>
    </lineage>
</organism>
<protein>
    <recommendedName>
        <fullName evidence="7">D-lactate dehydrogenase (cytochrome)</fullName>
        <ecNumber evidence="7">1.1.2.4</ecNumber>
    </recommendedName>
</protein>
<keyword evidence="3" id="KW-0285">Flavoprotein</keyword>
<dbReference type="Gene3D" id="3.30.465.10">
    <property type="match status" value="1"/>
</dbReference>
<dbReference type="PANTHER" id="PTHR11748:SF111">
    <property type="entry name" value="D-LACTATE DEHYDROGENASE, MITOCHONDRIAL-RELATED"/>
    <property type="match status" value="1"/>
</dbReference>
<dbReference type="Pfam" id="PF02913">
    <property type="entry name" value="FAD-oxidase_C"/>
    <property type="match status" value="1"/>
</dbReference>
<dbReference type="PANTHER" id="PTHR11748">
    <property type="entry name" value="D-LACTATE DEHYDROGENASE"/>
    <property type="match status" value="1"/>
</dbReference>
<dbReference type="FunFam" id="3.30.70.2740:FF:000001">
    <property type="entry name" value="D-lactate dehydrogenase mitochondrial"/>
    <property type="match status" value="1"/>
</dbReference>
<reference evidence="9 10" key="1">
    <citation type="submission" date="2018-06" db="EMBL/GenBank/DDBJ databases">
        <title>Genomic Encyclopedia of Type Strains, Phase IV (KMG-IV): sequencing the most valuable type-strain genomes for metagenomic binning, comparative biology and taxonomic classification.</title>
        <authorList>
            <person name="Goeker M."/>
        </authorList>
    </citation>
    <scope>NUCLEOTIDE SEQUENCE [LARGE SCALE GENOMIC DNA]</scope>
    <source>
        <strain evidence="9 10">DSM 24875</strain>
    </source>
</reference>
<dbReference type="GO" id="GO:0004458">
    <property type="term" value="F:D-lactate dehydrogenase (cytochrome) activity"/>
    <property type="evidence" value="ECO:0007669"/>
    <property type="project" value="UniProtKB-EC"/>
</dbReference>
<keyword evidence="5" id="KW-0809">Transit peptide</keyword>
<keyword evidence="4" id="KW-0274">FAD</keyword>
<evidence type="ECO:0000256" key="3">
    <source>
        <dbReference type="ARBA" id="ARBA00022630"/>
    </source>
</evidence>
<dbReference type="InterPro" id="IPR004113">
    <property type="entry name" value="FAD-bd_oxidored_4_C"/>
</dbReference>
<comment type="similarity">
    <text evidence="2">Belongs to the FAD-binding oxidoreductase/transferase type 4 family.</text>
</comment>
<keyword evidence="10" id="KW-1185">Reference proteome</keyword>
<dbReference type="InterPro" id="IPR036318">
    <property type="entry name" value="FAD-bd_PCMH-like_sf"/>
</dbReference>
<keyword evidence="6" id="KW-0560">Oxidoreductase</keyword>
<dbReference type="InterPro" id="IPR016166">
    <property type="entry name" value="FAD-bd_PCMH"/>
</dbReference>
<sequence>MASSPLTVRKREGRLAPETVAALNADLSARFGNRFSASDAIRRQHAHTLTWLENQPPDAVVFAETREDVVDLVAICARRDAPIVPFGIGSSLEGHVNAPHGGVSLDLSRMNAILAVNAQDLDCVIEPGVTRTRLNAYLHDSGLFFPIDPGADASLGGMASTRASGTNAVRYGTMKDLVLSLGVVTADGTFVRTGTRARKSSAGYDLTHLFVGAEGTLGIIVEIALKLAGLPEAVSAATCSFPDVRSACNATIETIQTGLPIARIELLDTLSVRAFNAYSRLSLPEAPMLLVEFHGTEASVAEQAARFGAIVAENGGGNFIWATKPEERTKLWKARHDGFYAQMALRPGARPFATDTCVPISRLADCVEETLEDIARSGLLAPIVGHVGDGNFHVSPLVDMADAKEIEAAEAFASRLAHRAIAMGGTCTGEHGVGQKKIAYMEDEHGAGALDLMRRVKAAFDPRNLFNPGKIFTV</sequence>
<dbReference type="InterPro" id="IPR016169">
    <property type="entry name" value="FAD-bd_PCMH_sub2"/>
</dbReference>
<dbReference type="FunFam" id="1.10.45.10:FF:000001">
    <property type="entry name" value="D-lactate dehydrogenase mitochondrial"/>
    <property type="match status" value="1"/>
</dbReference>
<dbReference type="SUPFAM" id="SSF55103">
    <property type="entry name" value="FAD-linked oxidases, C-terminal domain"/>
    <property type="match status" value="1"/>
</dbReference>
<comment type="caution">
    <text evidence="9">The sequence shown here is derived from an EMBL/GenBank/DDBJ whole genome shotgun (WGS) entry which is preliminary data.</text>
</comment>
<evidence type="ECO:0000256" key="4">
    <source>
        <dbReference type="ARBA" id="ARBA00022827"/>
    </source>
</evidence>
<dbReference type="RefSeq" id="WP_113891962.1">
    <property type="nucleotide sequence ID" value="NZ_QNRK01000036.1"/>
</dbReference>
<dbReference type="Proteomes" id="UP000253529">
    <property type="component" value="Unassembled WGS sequence"/>
</dbReference>
<evidence type="ECO:0000256" key="2">
    <source>
        <dbReference type="ARBA" id="ARBA00008000"/>
    </source>
</evidence>
<evidence type="ECO:0000256" key="6">
    <source>
        <dbReference type="ARBA" id="ARBA00023002"/>
    </source>
</evidence>
<dbReference type="InterPro" id="IPR016164">
    <property type="entry name" value="FAD-linked_Oxase-like_C"/>
</dbReference>
<dbReference type="EMBL" id="QNRK01000036">
    <property type="protein sequence ID" value="RBP05152.1"/>
    <property type="molecule type" value="Genomic_DNA"/>
</dbReference>
<evidence type="ECO:0000313" key="9">
    <source>
        <dbReference type="EMBL" id="RBP05152.1"/>
    </source>
</evidence>
<dbReference type="Gene3D" id="3.30.70.2740">
    <property type="match status" value="1"/>
</dbReference>
<dbReference type="InterPro" id="IPR006094">
    <property type="entry name" value="Oxid_FAD_bind_N"/>
</dbReference>
<dbReference type="Gene3D" id="1.10.45.10">
    <property type="entry name" value="Vanillyl-alcohol Oxidase, Chain A, domain 4"/>
    <property type="match status" value="1"/>
</dbReference>
<dbReference type="GO" id="GO:1903457">
    <property type="term" value="P:lactate catabolic process"/>
    <property type="evidence" value="ECO:0007669"/>
    <property type="project" value="TreeGrafter"/>
</dbReference>
<dbReference type="AlphaFoldDB" id="A0A366ERU5"/>
<dbReference type="EC" id="1.1.2.4" evidence="7"/>
<evidence type="ECO:0000256" key="5">
    <source>
        <dbReference type="ARBA" id="ARBA00022946"/>
    </source>
</evidence>
<accession>A0A366ERU5</accession>
<evidence type="ECO:0000256" key="7">
    <source>
        <dbReference type="ARBA" id="ARBA00038897"/>
    </source>
</evidence>
<dbReference type="PROSITE" id="PS51387">
    <property type="entry name" value="FAD_PCMH"/>
    <property type="match status" value="1"/>
</dbReference>
<comment type="cofactor">
    <cofactor evidence="1">
        <name>FAD</name>
        <dbReference type="ChEBI" id="CHEBI:57692"/>
    </cofactor>
</comment>
<proteinExistence type="inferred from homology"/>
<dbReference type="FunFam" id="3.30.465.10:FF:000016">
    <property type="entry name" value="probable D-lactate dehydrogenase, mitochondrial"/>
    <property type="match status" value="1"/>
</dbReference>
<evidence type="ECO:0000259" key="8">
    <source>
        <dbReference type="PROSITE" id="PS51387"/>
    </source>
</evidence>
<dbReference type="OrthoDB" id="9811557at2"/>
<dbReference type="GO" id="GO:0008720">
    <property type="term" value="F:D-lactate dehydrogenase (NAD+) activity"/>
    <property type="evidence" value="ECO:0007669"/>
    <property type="project" value="TreeGrafter"/>
</dbReference>
<evidence type="ECO:0000256" key="1">
    <source>
        <dbReference type="ARBA" id="ARBA00001974"/>
    </source>
</evidence>